<feature type="signal peptide" evidence="1">
    <location>
        <begin position="1"/>
        <end position="19"/>
    </location>
</feature>
<dbReference type="PATRIC" id="fig|1177179.3.peg.297"/>
<reference evidence="2 3" key="1">
    <citation type="journal article" date="2012" name="J. Bacteriol.">
        <title>Genome Sequence of the Alkane-Degrading Bacterium Alcanivorax hongdengensis Type Strain A-11-3.</title>
        <authorList>
            <person name="Lai Q."/>
            <person name="Shao Z."/>
        </authorList>
    </citation>
    <scope>NUCLEOTIDE SEQUENCE [LARGE SCALE GENOMIC DNA]</scope>
    <source>
        <strain evidence="2 3">A-11-3</strain>
    </source>
</reference>
<dbReference type="EMBL" id="AMRJ01000001">
    <property type="protein sequence ID" value="EKF76132.1"/>
    <property type="molecule type" value="Genomic_DNA"/>
</dbReference>
<gene>
    <name evidence="2" type="ORF">A11A3_01520</name>
</gene>
<proteinExistence type="predicted"/>
<keyword evidence="3" id="KW-1185">Reference proteome</keyword>
<evidence type="ECO:0000313" key="3">
    <source>
        <dbReference type="Proteomes" id="UP000010164"/>
    </source>
</evidence>
<name>L0WIX2_9GAMM</name>
<organism evidence="2 3">
    <name type="scientific">Alcanivorax hongdengensis A-11-3</name>
    <dbReference type="NCBI Taxonomy" id="1177179"/>
    <lineage>
        <taxon>Bacteria</taxon>
        <taxon>Pseudomonadati</taxon>
        <taxon>Pseudomonadota</taxon>
        <taxon>Gammaproteobacteria</taxon>
        <taxon>Oceanospirillales</taxon>
        <taxon>Alcanivoracaceae</taxon>
        <taxon>Alcanivorax</taxon>
    </lineage>
</organism>
<dbReference type="OrthoDB" id="334910at2"/>
<protein>
    <recommendedName>
        <fullName evidence="4">DUF3015 domain-containing protein</fullName>
    </recommendedName>
</protein>
<sequence>MKKILIAAALLGSSTTAFAVAPGGPGCGWGNMLFEGKSGMPMHLLATIVNGTSGNATFGMTTGTNGCDTSGSLTYSGQSLLAMNGVMEEVAQDMATGQGEALTALSMSMGIPSQDRDHFNAVMHENFASIFPNQDVTAADVMTHINQVMQKDSTLSKYVTA</sequence>
<accession>L0WIX2</accession>
<dbReference type="STRING" id="1177179.A11A3_01520"/>
<dbReference type="Proteomes" id="UP000010164">
    <property type="component" value="Unassembled WGS sequence"/>
</dbReference>
<dbReference type="InterPro" id="IPR021383">
    <property type="entry name" value="DUF3015"/>
</dbReference>
<dbReference type="RefSeq" id="WP_008927495.1">
    <property type="nucleotide sequence ID" value="NZ_AMRJ01000001.1"/>
</dbReference>
<dbReference type="Pfam" id="PF11220">
    <property type="entry name" value="DUF3015"/>
    <property type="match status" value="1"/>
</dbReference>
<evidence type="ECO:0000256" key="1">
    <source>
        <dbReference type="SAM" id="SignalP"/>
    </source>
</evidence>
<comment type="caution">
    <text evidence="2">The sequence shown here is derived from an EMBL/GenBank/DDBJ whole genome shotgun (WGS) entry which is preliminary data.</text>
</comment>
<dbReference type="eggNOG" id="ENOG50308YC">
    <property type="taxonomic scope" value="Bacteria"/>
</dbReference>
<evidence type="ECO:0000313" key="2">
    <source>
        <dbReference type="EMBL" id="EKF76132.1"/>
    </source>
</evidence>
<feature type="chain" id="PRO_5003948018" description="DUF3015 domain-containing protein" evidence="1">
    <location>
        <begin position="20"/>
        <end position="161"/>
    </location>
</feature>
<dbReference type="AlphaFoldDB" id="L0WIX2"/>
<evidence type="ECO:0008006" key="4">
    <source>
        <dbReference type="Google" id="ProtNLM"/>
    </source>
</evidence>
<keyword evidence="1" id="KW-0732">Signal</keyword>